<gene>
    <name evidence="2" type="ORF">BD289DRAFT_484489</name>
</gene>
<organism evidence="2 3">
    <name type="scientific">Coniella lustricola</name>
    <dbReference type="NCBI Taxonomy" id="2025994"/>
    <lineage>
        <taxon>Eukaryota</taxon>
        <taxon>Fungi</taxon>
        <taxon>Dikarya</taxon>
        <taxon>Ascomycota</taxon>
        <taxon>Pezizomycotina</taxon>
        <taxon>Sordariomycetes</taxon>
        <taxon>Sordariomycetidae</taxon>
        <taxon>Diaporthales</taxon>
        <taxon>Schizoparmaceae</taxon>
        <taxon>Coniella</taxon>
    </lineage>
</organism>
<dbReference type="InParanoid" id="A0A2T3A1R7"/>
<accession>A0A2T3A1R7</accession>
<proteinExistence type="predicted"/>
<reference evidence="2 3" key="1">
    <citation type="journal article" date="2018" name="Mycol. Prog.">
        <title>Coniella lustricola, a new species from submerged detritus.</title>
        <authorList>
            <person name="Raudabaugh D.B."/>
            <person name="Iturriaga T."/>
            <person name="Carver A."/>
            <person name="Mondo S."/>
            <person name="Pangilinan J."/>
            <person name="Lipzen A."/>
            <person name="He G."/>
            <person name="Amirebrahimi M."/>
            <person name="Grigoriev I.V."/>
            <person name="Miller A.N."/>
        </authorList>
    </citation>
    <scope>NUCLEOTIDE SEQUENCE [LARGE SCALE GENOMIC DNA]</scope>
    <source>
        <strain evidence="2 3">B22-T-1</strain>
    </source>
</reference>
<name>A0A2T3A1R7_9PEZI</name>
<dbReference type="EMBL" id="KZ678506">
    <property type="protein sequence ID" value="PSR81290.1"/>
    <property type="molecule type" value="Genomic_DNA"/>
</dbReference>
<protein>
    <submittedName>
        <fullName evidence="2">Uncharacterized protein</fullName>
    </submittedName>
</protein>
<evidence type="ECO:0000313" key="3">
    <source>
        <dbReference type="Proteomes" id="UP000241462"/>
    </source>
</evidence>
<keyword evidence="1" id="KW-0732">Signal</keyword>
<dbReference type="OrthoDB" id="4831122at2759"/>
<dbReference type="Proteomes" id="UP000241462">
    <property type="component" value="Unassembled WGS sequence"/>
</dbReference>
<evidence type="ECO:0000313" key="2">
    <source>
        <dbReference type="EMBL" id="PSR81290.1"/>
    </source>
</evidence>
<feature type="signal peptide" evidence="1">
    <location>
        <begin position="1"/>
        <end position="17"/>
    </location>
</feature>
<evidence type="ECO:0000256" key="1">
    <source>
        <dbReference type="SAM" id="SignalP"/>
    </source>
</evidence>
<sequence>MSFRAFALFTLLAIGQASPAPKVLGYDDVVVMREDGAVVMKKWEYQIQEDKRDVQKRKAQVARAASSSQLATRGCEESTEVQVLSDTKFDNWDVAMSPVIKNTGAGASVAVTKGYSISDSIQVSESVSASVEDFLTTTMSISVTDTWTTQDSQTFTFSVPAGEYGVVISNPLTRRVSGNVLSGCTDDPTTTAFSSDSYTSQTYGDLSWVTGVISICNSTTYPIPYCVGDGTHE</sequence>
<keyword evidence="3" id="KW-1185">Reference proteome</keyword>
<feature type="chain" id="PRO_5015680350" evidence="1">
    <location>
        <begin position="18"/>
        <end position="233"/>
    </location>
</feature>
<dbReference type="AlphaFoldDB" id="A0A2T3A1R7"/>